<sequence length="174" mass="19430">MAVKESLPVFDLGELISMSATATPDSWSADHAARLQEETRLFYGLGTAHKMESVLRTVRKYVCAGREVEQMVHGQMEDSSLMLSVLNVLRLLQRFGFLPNLSTFQELQGPLLRILDGRTDLLNLREVELQLDVRDVKPDHFGMGSGSLSDDAVVPLLRDEEARWSDMAASRPTA</sequence>
<keyword evidence="2" id="KW-1185">Reference proteome</keyword>
<reference evidence="1" key="1">
    <citation type="submission" date="2023-08" db="EMBL/GenBank/DDBJ databases">
        <authorList>
            <person name="Chen Y."/>
            <person name="Shah S."/>
            <person name="Dougan E. K."/>
            <person name="Thang M."/>
            <person name="Chan C."/>
        </authorList>
    </citation>
    <scope>NUCLEOTIDE SEQUENCE</scope>
</reference>
<proteinExistence type="predicted"/>
<evidence type="ECO:0000313" key="2">
    <source>
        <dbReference type="Proteomes" id="UP001178507"/>
    </source>
</evidence>
<name>A0AA36I498_9DINO</name>
<dbReference type="Proteomes" id="UP001178507">
    <property type="component" value="Unassembled WGS sequence"/>
</dbReference>
<comment type="caution">
    <text evidence="1">The sequence shown here is derived from an EMBL/GenBank/DDBJ whole genome shotgun (WGS) entry which is preliminary data.</text>
</comment>
<protein>
    <submittedName>
        <fullName evidence="1">Uncharacterized protein</fullName>
    </submittedName>
</protein>
<evidence type="ECO:0000313" key="1">
    <source>
        <dbReference type="EMBL" id="CAJ1379958.1"/>
    </source>
</evidence>
<dbReference type="EMBL" id="CAUJNA010000669">
    <property type="protein sequence ID" value="CAJ1379958.1"/>
    <property type="molecule type" value="Genomic_DNA"/>
</dbReference>
<dbReference type="AlphaFoldDB" id="A0AA36I498"/>
<gene>
    <name evidence="1" type="ORF">EVOR1521_LOCUS8038</name>
</gene>
<organism evidence="1 2">
    <name type="scientific">Effrenium voratum</name>
    <dbReference type="NCBI Taxonomy" id="2562239"/>
    <lineage>
        <taxon>Eukaryota</taxon>
        <taxon>Sar</taxon>
        <taxon>Alveolata</taxon>
        <taxon>Dinophyceae</taxon>
        <taxon>Suessiales</taxon>
        <taxon>Symbiodiniaceae</taxon>
        <taxon>Effrenium</taxon>
    </lineage>
</organism>
<accession>A0AA36I498</accession>